<name>A0ABY7DLF5_MYAAR</name>
<accession>A0ABY7DLF5</accession>
<evidence type="ECO:0000259" key="2">
    <source>
        <dbReference type="PROSITE" id="PS51507"/>
    </source>
</evidence>
<dbReference type="Gene3D" id="1.10.10.10">
    <property type="entry name" value="Winged helix-like DNA-binding domain superfamily/Winged helix DNA-binding domain"/>
    <property type="match status" value="1"/>
</dbReference>
<dbReference type="Pfam" id="PF00605">
    <property type="entry name" value="IRF"/>
    <property type="match status" value="1"/>
</dbReference>
<protein>
    <submittedName>
        <fullName evidence="3">IRF2-like protein</fullName>
    </submittedName>
</protein>
<dbReference type="Proteomes" id="UP001164746">
    <property type="component" value="Chromosome 2"/>
</dbReference>
<sequence length="443" mass="51197">MPRGRPKSKVGKNRRDVRVIDRKPIRPLERQKMRPWLVNLLDSGECRQLAWYKRRENLFRVLWKHAAGQTFNPDNDACLFQRWAMHTGKFYQGDRPDPKKWKANFRCALHSVPDVEEDKSLRVKRGNNAFRVYKLLEHKKQKTAVAPKKIKIEVLDSDDEYDNIAFLQHLKSTSRLDDGGLSDGYSPSHESSHSSDWELADTRNQAEVQRSPLREESEPEEEHSPLPKFEELGQFPLSSGSGSMYKPSAPVLTIEENVPSAAVDSLAFDDGQINYTLSVQQLGEDNYQIIDMGWSYEQEGRIIEEYSDSQLGHSIPDFSEVTMEDMDVDVTEEEVITSGPPVIVLDEEPETDFQEYTSIQELNCLSYGDEYRYGLAPETAGGRWRPGVWAYWMRLPGHRPHGMDEVLVTGFLYTELRGRVKRQDFKRLGWIVRSWVDTRGIQR</sequence>
<gene>
    <name evidence="3" type="ORF">MAR_030121</name>
</gene>
<dbReference type="PROSITE" id="PS51507">
    <property type="entry name" value="IRF_2"/>
    <property type="match status" value="1"/>
</dbReference>
<feature type="compositionally biased region" description="Basic and acidic residues" evidence="1">
    <location>
        <begin position="212"/>
        <end position="231"/>
    </location>
</feature>
<dbReference type="CDD" id="cd00103">
    <property type="entry name" value="IRF"/>
    <property type="match status" value="1"/>
</dbReference>
<dbReference type="InterPro" id="IPR036388">
    <property type="entry name" value="WH-like_DNA-bd_sf"/>
</dbReference>
<evidence type="ECO:0000313" key="3">
    <source>
        <dbReference type="EMBL" id="WAQ97431.1"/>
    </source>
</evidence>
<dbReference type="InterPro" id="IPR001346">
    <property type="entry name" value="Interferon_reg_fact_DNA-bd_dom"/>
</dbReference>
<feature type="domain" description="IRF tryptophan pentad repeat" evidence="2">
    <location>
        <begin position="30"/>
        <end position="137"/>
    </location>
</feature>
<dbReference type="SUPFAM" id="SSF46785">
    <property type="entry name" value="Winged helix' DNA-binding domain"/>
    <property type="match status" value="1"/>
</dbReference>
<dbReference type="PRINTS" id="PR00267">
    <property type="entry name" value="INTFRNREGFCT"/>
</dbReference>
<dbReference type="PANTHER" id="PTHR11949:SF17">
    <property type="entry name" value="IRF TRYPTOPHAN PENTAD REPEAT DOMAIN-CONTAINING PROTEIN"/>
    <property type="match status" value="1"/>
</dbReference>
<feature type="region of interest" description="Disordered" evidence="1">
    <location>
        <begin position="177"/>
        <end position="231"/>
    </location>
</feature>
<dbReference type="SMART" id="SM00348">
    <property type="entry name" value="IRF"/>
    <property type="match status" value="1"/>
</dbReference>
<reference evidence="3" key="1">
    <citation type="submission" date="2022-11" db="EMBL/GenBank/DDBJ databases">
        <title>Centuries of genome instability and evolution in soft-shell clam transmissible cancer (bioRxiv).</title>
        <authorList>
            <person name="Hart S.F.M."/>
            <person name="Yonemitsu M.A."/>
            <person name="Giersch R.M."/>
            <person name="Beal B.F."/>
            <person name="Arriagada G."/>
            <person name="Davis B.W."/>
            <person name="Ostrander E.A."/>
            <person name="Goff S.P."/>
            <person name="Metzger M.J."/>
        </authorList>
    </citation>
    <scope>NUCLEOTIDE SEQUENCE</scope>
    <source>
        <strain evidence="3">MELC-2E11</strain>
        <tissue evidence="3">Siphon/mantle</tissue>
    </source>
</reference>
<dbReference type="EMBL" id="CP111013">
    <property type="protein sequence ID" value="WAQ97431.1"/>
    <property type="molecule type" value="Genomic_DNA"/>
</dbReference>
<organism evidence="3 4">
    <name type="scientific">Mya arenaria</name>
    <name type="common">Soft-shell clam</name>
    <dbReference type="NCBI Taxonomy" id="6604"/>
    <lineage>
        <taxon>Eukaryota</taxon>
        <taxon>Metazoa</taxon>
        <taxon>Spiralia</taxon>
        <taxon>Lophotrochozoa</taxon>
        <taxon>Mollusca</taxon>
        <taxon>Bivalvia</taxon>
        <taxon>Autobranchia</taxon>
        <taxon>Heteroconchia</taxon>
        <taxon>Euheterodonta</taxon>
        <taxon>Imparidentia</taxon>
        <taxon>Neoheterodontei</taxon>
        <taxon>Myida</taxon>
        <taxon>Myoidea</taxon>
        <taxon>Myidae</taxon>
        <taxon>Mya</taxon>
    </lineage>
</organism>
<dbReference type="InterPro" id="IPR036390">
    <property type="entry name" value="WH_DNA-bd_sf"/>
</dbReference>
<dbReference type="PANTHER" id="PTHR11949">
    <property type="entry name" value="INTERFERON REGULATORY FACTOR"/>
    <property type="match status" value="1"/>
</dbReference>
<keyword evidence="4" id="KW-1185">Reference proteome</keyword>
<proteinExistence type="predicted"/>
<evidence type="ECO:0000256" key="1">
    <source>
        <dbReference type="SAM" id="MobiDB-lite"/>
    </source>
</evidence>
<evidence type="ECO:0000313" key="4">
    <source>
        <dbReference type="Proteomes" id="UP001164746"/>
    </source>
</evidence>